<feature type="domain" description="Peptidase C1A papain C-terminal" evidence="4">
    <location>
        <begin position="54"/>
        <end position="285"/>
    </location>
</feature>
<evidence type="ECO:0000256" key="2">
    <source>
        <dbReference type="ARBA" id="ARBA00023145"/>
    </source>
</evidence>
<dbReference type="PANTHER" id="PTHR12411">
    <property type="entry name" value="CYSTEINE PROTEASE FAMILY C1-RELATED"/>
    <property type="match status" value="1"/>
</dbReference>
<dbReference type="FunFam" id="3.90.70.10:FF:000117">
    <property type="entry name" value="Probable papain cysteine protease"/>
    <property type="match status" value="1"/>
</dbReference>
<evidence type="ECO:0000259" key="4">
    <source>
        <dbReference type="SMART" id="SM00645"/>
    </source>
</evidence>
<keyword evidence="3" id="KW-0732">Signal</keyword>
<dbReference type="InterPro" id="IPR000668">
    <property type="entry name" value="Peptidase_C1A_C"/>
</dbReference>
<feature type="chain" id="PRO_5031529265" description="Peptidase C1A papain C-terminal domain-containing protein" evidence="3">
    <location>
        <begin position="20"/>
        <end position="292"/>
    </location>
</feature>
<dbReference type="InterPro" id="IPR013128">
    <property type="entry name" value="Peptidase_C1A"/>
</dbReference>
<organism evidence="5">
    <name type="scientific">Fibrocapsa japonica</name>
    <dbReference type="NCBI Taxonomy" id="94617"/>
    <lineage>
        <taxon>Eukaryota</taxon>
        <taxon>Sar</taxon>
        <taxon>Stramenopiles</taxon>
        <taxon>Ochrophyta</taxon>
        <taxon>Raphidophyceae</taxon>
        <taxon>Chattonellales</taxon>
        <taxon>Chattonellaceae</taxon>
        <taxon>Fibrocapsa</taxon>
    </lineage>
</organism>
<accession>A0A7S2V4B5</accession>
<name>A0A7S2V4B5_9STRA</name>
<dbReference type="SMART" id="SM00645">
    <property type="entry name" value="Pept_C1"/>
    <property type="match status" value="1"/>
</dbReference>
<dbReference type="AlphaFoldDB" id="A0A7S2V4B5"/>
<evidence type="ECO:0000256" key="3">
    <source>
        <dbReference type="SAM" id="SignalP"/>
    </source>
</evidence>
<protein>
    <recommendedName>
        <fullName evidence="4">Peptidase C1A papain C-terminal domain-containing protein</fullName>
    </recommendedName>
</protein>
<dbReference type="SUPFAM" id="SSF54001">
    <property type="entry name" value="Cysteine proteinases"/>
    <property type="match status" value="1"/>
</dbReference>
<dbReference type="GO" id="GO:0006508">
    <property type="term" value="P:proteolysis"/>
    <property type="evidence" value="ECO:0007669"/>
    <property type="project" value="InterPro"/>
</dbReference>
<dbReference type="GO" id="GO:0008234">
    <property type="term" value="F:cysteine-type peptidase activity"/>
    <property type="evidence" value="ECO:0007669"/>
    <property type="project" value="InterPro"/>
</dbReference>
<evidence type="ECO:0000313" key="5">
    <source>
        <dbReference type="EMBL" id="CAD9868550.1"/>
    </source>
</evidence>
<sequence length="292" mass="32592">MILKFITASILCGISFVQGYDVYSQNELVPMEGHKVKQVLKSPLPHEYLNAEALPESFTWKDVNGMSFVTRNLNQHIPQYCGSCWAHATLSALADRVKIARKAKGVDINLSVQVILNCAQNVAGSCHGGEPSGVYEWAHNNSVPFDTCQQYKAIDEECIPSNICRSCTSFSSDCYAVSQYPNVTVSEYGLVQGEANMMTEIYERGPIACLINADPLHPYKGGILDYPKVMTPNHVVEVVGWGFEEGKKIWYIRNSWGEYWGEQGWFRMVRGENQLGIESGCTWAVPGSWTEV</sequence>
<evidence type="ECO:0000256" key="1">
    <source>
        <dbReference type="ARBA" id="ARBA00008455"/>
    </source>
</evidence>
<comment type="similarity">
    <text evidence="1">Belongs to the peptidase C1 family.</text>
</comment>
<dbReference type="InterPro" id="IPR038765">
    <property type="entry name" value="Papain-like_cys_pep_sf"/>
</dbReference>
<feature type="signal peptide" evidence="3">
    <location>
        <begin position="1"/>
        <end position="19"/>
    </location>
</feature>
<dbReference type="Gene3D" id="3.90.70.10">
    <property type="entry name" value="Cysteine proteinases"/>
    <property type="match status" value="1"/>
</dbReference>
<gene>
    <name evidence="5" type="ORF">FJAP1339_LOCUS8645</name>
</gene>
<dbReference type="EMBL" id="HBHR01017268">
    <property type="protein sequence ID" value="CAD9868550.1"/>
    <property type="molecule type" value="Transcribed_RNA"/>
</dbReference>
<dbReference type="Pfam" id="PF00112">
    <property type="entry name" value="Peptidase_C1"/>
    <property type="match status" value="1"/>
</dbReference>
<keyword evidence="2" id="KW-0865">Zymogen</keyword>
<proteinExistence type="inferred from homology"/>
<reference evidence="5" key="1">
    <citation type="submission" date="2021-01" db="EMBL/GenBank/DDBJ databases">
        <authorList>
            <person name="Corre E."/>
            <person name="Pelletier E."/>
            <person name="Niang G."/>
            <person name="Scheremetjew M."/>
            <person name="Finn R."/>
            <person name="Kale V."/>
            <person name="Holt S."/>
            <person name="Cochrane G."/>
            <person name="Meng A."/>
            <person name="Brown T."/>
            <person name="Cohen L."/>
        </authorList>
    </citation>
    <scope>NUCLEOTIDE SEQUENCE</scope>
    <source>
        <strain evidence="5">CCMP1661</strain>
    </source>
</reference>